<dbReference type="Proteomes" id="UP000065797">
    <property type="component" value="Unassembled WGS sequence"/>
</dbReference>
<keyword evidence="4 8" id="KW-1133">Transmembrane helix</keyword>
<dbReference type="Pfam" id="PF25940">
    <property type="entry name" value="LcnD_C"/>
    <property type="match status" value="1"/>
</dbReference>
<evidence type="ECO:0000313" key="10">
    <source>
        <dbReference type="EMBL" id="KWU67012.1"/>
    </source>
</evidence>
<feature type="coiled-coil region" evidence="6">
    <location>
        <begin position="104"/>
        <end position="201"/>
    </location>
</feature>
<feature type="transmembrane region" description="Helical" evidence="8">
    <location>
        <begin position="24"/>
        <end position="45"/>
    </location>
</feature>
<sequence>MSKIYSFDQLTDSKELLEKKPPRFIAGVIVFLLISIFTFLIWAYISKIDIVSKGTAMIQGKSDISVSRNQISGVVDTVNVKSGSEVKKGDILLQLKNWELTDKQNQSDKIVQHLEKQIETLEQLKRSIESHKPSFPNDVDKKIREEYQAYDQRYQSIQNEKENEVKAIVNSKTSNEEDEVLQGLIAEKENIQREIDIIEKQKTKENILEEQTQVMDDKIGNLESQKNSVAKRIQQRKETLEHEREKIDTTKEGKQEQKKEALKQYKEETIISVNQRIHSLEQELFIKKQELDGLRHQNETTIIKAQKDGIVQFTSILQQGDLLNPGQEIVSIIPKEEQKKVRILLRAQEIKGIKKGDKVQYSFNLQKTDKQMGKVTYVSVYPTFDKDTKGYMYELEATIDTKDLQELHTGMIGRASVITGEETVWKFILRKLDFISN</sequence>
<dbReference type="PRINTS" id="PR01490">
    <property type="entry name" value="RTXTOXIND"/>
</dbReference>
<keyword evidence="3 8" id="KW-0812">Transmembrane</keyword>
<comment type="caution">
    <text evidence="10">The sequence shown here is derived from an EMBL/GenBank/DDBJ whole genome shotgun (WGS) entry which is preliminary data.</text>
</comment>
<feature type="domain" description="LcnD-like C-terminal" evidence="9">
    <location>
        <begin position="338"/>
        <end position="421"/>
    </location>
</feature>
<evidence type="ECO:0000256" key="5">
    <source>
        <dbReference type="ARBA" id="ARBA00023136"/>
    </source>
</evidence>
<dbReference type="PANTHER" id="PTHR30386">
    <property type="entry name" value="MEMBRANE FUSION SUBUNIT OF EMRAB-TOLC MULTIDRUG EFFLUX PUMP"/>
    <property type="match status" value="1"/>
</dbReference>
<organism evidence="10 11">
    <name type="scientific">Bacillus mycoides</name>
    <dbReference type="NCBI Taxonomy" id="1405"/>
    <lineage>
        <taxon>Bacteria</taxon>
        <taxon>Bacillati</taxon>
        <taxon>Bacillota</taxon>
        <taxon>Bacilli</taxon>
        <taxon>Bacillales</taxon>
        <taxon>Bacillaceae</taxon>
        <taxon>Bacillus</taxon>
        <taxon>Bacillus cereus group</taxon>
    </lineage>
</organism>
<name>A0A109GHL2_BACMY</name>
<evidence type="ECO:0000256" key="2">
    <source>
        <dbReference type="ARBA" id="ARBA00009477"/>
    </source>
</evidence>
<evidence type="ECO:0000259" key="9">
    <source>
        <dbReference type="Pfam" id="PF25940"/>
    </source>
</evidence>
<keyword evidence="5 8" id="KW-0472">Membrane</keyword>
<keyword evidence="6" id="KW-0175">Coiled coil</keyword>
<comment type="subcellular location">
    <subcellularLocation>
        <location evidence="1">Membrane</location>
        <topology evidence="1">Single-pass membrane protein</topology>
    </subcellularLocation>
</comment>
<dbReference type="GO" id="GO:0016020">
    <property type="term" value="C:membrane"/>
    <property type="evidence" value="ECO:0007669"/>
    <property type="project" value="UniProtKB-SubCell"/>
</dbReference>
<proteinExistence type="inferred from homology"/>
<dbReference type="InterPro" id="IPR058795">
    <property type="entry name" value="LcnD_C"/>
</dbReference>
<gene>
    <name evidence="10" type="ORF">AWW70_06830</name>
</gene>
<dbReference type="InterPro" id="IPR050739">
    <property type="entry name" value="MFP"/>
</dbReference>
<evidence type="ECO:0000256" key="7">
    <source>
        <dbReference type="SAM" id="MobiDB-lite"/>
    </source>
</evidence>
<protein>
    <submittedName>
        <fullName evidence="10">Hemolysin D</fullName>
    </submittedName>
</protein>
<evidence type="ECO:0000256" key="4">
    <source>
        <dbReference type="ARBA" id="ARBA00022989"/>
    </source>
</evidence>
<dbReference type="PANTHER" id="PTHR30386:SF26">
    <property type="entry name" value="TRANSPORT PROTEIN COMB"/>
    <property type="match status" value="1"/>
</dbReference>
<accession>A0A109GHL2</accession>
<evidence type="ECO:0000256" key="6">
    <source>
        <dbReference type="SAM" id="Coils"/>
    </source>
</evidence>
<feature type="region of interest" description="Disordered" evidence="7">
    <location>
        <begin position="236"/>
        <end position="259"/>
    </location>
</feature>
<dbReference type="AlphaFoldDB" id="A0A109GHL2"/>
<dbReference type="RefSeq" id="WP_060749365.1">
    <property type="nucleotide sequence ID" value="NZ_CAKJWQ010000004.1"/>
</dbReference>
<evidence type="ECO:0000256" key="1">
    <source>
        <dbReference type="ARBA" id="ARBA00004167"/>
    </source>
</evidence>
<dbReference type="Gene3D" id="2.40.30.170">
    <property type="match status" value="1"/>
</dbReference>
<comment type="similarity">
    <text evidence="2">Belongs to the membrane fusion protein (MFP) (TC 8.A.1) family.</text>
</comment>
<dbReference type="Gene3D" id="2.40.50.100">
    <property type="match status" value="1"/>
</dbReference>
<dbReference type="EMBL" id="LRPH01000028">
    <property type="protein sequence ID" value="KWU67012.1"/>
    <property type="molecule type" value="Genomic_DNA"/>
</dbReference>
<evidence type="ECO:0000256" key="8">
    <source>
        <dbReference type="SAM" id="Phobius"/>
    </source>
</evidence>
<evidence type="ECO:0000256" key="3">
    <source>
        <dbReference type="ARBA" id="ARBA00022692"/>
    </source>
</evidence>
<reference evidence="10 11" key="1">
    <citation type="submission" date="2016-01" db="EMBL/GenBank/DDBJ databases">
        <authorList>
            <person name="McClelland M."/>
            <person name="Jain A."/>
            <person name="Saraogi P."/>
            <person name="Mendelson R."/>
            <person name="Westerman R."/>
            <person name="SanMiguel P."/>
            <person name="Csonka L."/>
        </authorList>
    </citation>
    <scope>NUCLEOTIDE SEQUENCE [LARGE SCALE GENOMIC DNA]</scope>
    <source>
        <strain evidence="10 11">PE8-15</strain>
    </source>
</reference>
<evidence type="ECO:0000313" key="11">
    <source>
        <dbReference type="Proteomes" id="UP000065797"/>
    </source>
</evidence>